<gene>
    <name evidence="4" type="ORF">L227DRAFT_654438</name>
</gene>
<dbReference type="InterPro" id="IPR045340">
    <property type="entry name" value="DUF6533"/>
</dbReference>
<evidence type="ECO:0000256" key="1">
    <source>
        <dbReference type="SAM" id="MobiDB-lite"/>
    </source>
</evidence>
<keyword evidence="2" id="KW-0812">Transmembrane</keyword>
<name>A0A5C2S5K8_9APHY</name>
<evidence type="ECO:0000313" key="4">
    <source>
        <dbReference type="EMBL" id="RPD59065.1"/>
    </source>
</evidence>
<sequence length="359" mass="38959">MSSDADASAAAAIVTLFNALYANTYCNVAASVLFFYDAFITFDREVACFWTAKWTGASPLFFANKWILILGYTMVLVGFASFPSDHSCSIFQRATFIFEVLQLAPGGVFSALRAYILSKNKLLGLLVLILSLVPVGANLVRYGYDFAGENLPPFGCLRTDSTTVAINLRVLLISRIPLIIADILLIGITWTKLSSREALQGLRQSKRLSLSDVLFRDGTVYFVVLFVMNVLHLVLSATALAATDDGGSYVTIFTGPITAILISRFLLQLQEANRIVVRVNPDDPLHSLRDPYDSTPDFIASLGAFINPDLPPSWDEPSEWHVDSPSNQEEDSEGGVQTSESSAGPSRSASAASESSSTV</sequence>
<feature type="compositionally biased region" description="Low complexity" evidence="1">
    <location>
        <begin position="339"/>
        <end position="359"/>
    </location>
</feature>
<feature type="region of interest" description="Disordered" evidence="1">
    <location>
        <begin position="310"/>
        <end position="359"/>
    </location>
</feature>
<dbReference type="STRING" id="1328759.A0A5C2S5K8"/>
<feature type="domain" description="DUF6533" evidence="3">
    <location>
        <begin position="25"/>
        <end position="69"/>
    </location>
</feature>
<evidence type="ECO:0000256" key="2">
    <source>
        <dbReference type="SAM" id="Phobius"/>
    </source>
</evidence>
<reference evidence="4" key="1">
    <citation type="journal article" date="2018" name="Genome Biol. Evol.">
        <title>Genomics and development of Lentinus tigrinus, a white-rot wood-decaying mushroom with dimorphic fruiting bodies.</title>
        <authorList>
            <person name="Wu B."/>
            <person name="Xu Z."/>
            <person name="Knudson A."/>
            <person name="Carlson A."/>
            <person name="Chen N."/>
            <person name="Kovaka S."/>
            <person name="LaButti K."/>
            <person name="Lipzen A."/>
            <person name="Pennachio C."/>
            <person name="Riley R."/>
            <person name="Schakwitz W."/>
            <person name="Umezawa K."/>
            <person name="Ohm R.A."/>
            <person name="Grigoriev I.V."/>
            <person name="Nagy L.G."/>
            <person name="Gibbons J."/>
            <person name="Hibbett D."/>
        </authorList>
    </citation>
    <scope>NUCLEOTIDE SEQUENCE [LARGE SCALE GENOMIC DNA]</scope>
    <source>
        <strain evidence="4">ALCF2SS1-6</strain>
    </source>
</reference>
<feature type="transmembrane region" description="Helical" evidence="2">
    <location>
        <begin position="172"/>
        <end position="193"/>
    </location>
</feature>
<keyword evidence="2" id="KW-0472">Membrane</keyword>
<dbReference type="Pfam" id="PF20151">
    <property type="entry name" value="DUF6533"/>
    <property type="match status" value="1"/>
</dbReference>
<dbReference type="EMBL" id="ML122272">
    <property type="protein sequence ID" value="RPD59065.1"/>
    <property type="molecule type" value="Genomic_DNA"/>
</dbReference>
<feature type="transmembrane region" description="Helical" evidence="2">
    <location>
        <begin position="62"/>
        <end position="82"/>
    </location>
</feature>
<evidence type="ECO:0000313" key="5">
    <source>
        <dbReference type="Proteomes" id="UP000313359"/>
    </source>
</evidence>
<dbReference type="OrthoDB" id="2753083at2759"/>
<dbReference type="AlphaFoldDB" id="A0A5C2S5K8"/>
<accession>A0A5C2S5K8</accession>
<proteinExistence type="predicted"/>
<keyword evidence="5" id="KW-1185">Reference proteome</keyword>
<organism evidence="4 5">
    <name type="scientific">Lentinus tigrinus ALCF2SS1-6</name>
    <dbReference type="NCBI Taxonomy" id="1328759"/>
    <lineage>
        <taxon>Eukaryota</taxon>
        <taxon>Fungi</taxon>
        <taxon>Dikarya</taxon>
        <taxon>Basidiomycota</taxon>
        <taxon>Agaricomycotina</taxon>
        <taxon>Agaricomycetes</taxon>
        <taxon>Polyporales</taxon>
        <taxon>Polyporaceae</taxon>
        <taxon>Lentinus</taxon>
    </lineage>
</organism>
<feature type="transmembrane region" description="Helical" evidence="2">
    <location>
        <begin position="94"/>
        <end position="115"/>
    </location>
</feature>
<feature type="transmembrane region" description="Helical" evidence="2">
    <location>
        <begin position="247"/>
        <end position="267"/>
    </location>
</feature>
<evidence type="ECO:0000259" key="3">
    <source>
        <dbReference type="Pfam" id="PF20151"/>
    </source>
</evidence>
<feature type="transmembrane region" description="Helical" evidence="2">
    <location>
        <begin position="214"/>
        <end position="235"/>
    </location>
</feature>
<dbReference type="Proteomes" id="UP000313359">
    <property type="component" value="Unassembled WGS sequence"/>
</dbReference>
<keyword evidence="2" id="KW-1133">Transmembrane helix</keyword>
<protein>
    <recommendedName>
        <fullName evidence="3">DUF6533 domain-containing protein</fullName>
    </recommendedName>
</protein>
<feature type="transmembrane region" description="Helical" evidence="2">
    <location>
        <begin position="122"/>
        <end position="144"/>
    </location>
</feature>